<feature type="transmembrane region" description="Helical" evidence="1">
    <location>
        <begin position="135"/>
        <end position="156"/>
    </location>
</feature>
<dbReference type="Proteomes" id="UP001348265">
    <property type="component" value="Unassembled WGS sequence"/>
</dbReference>
<keyword evidence="3" id="KW-1185">Reference proteome</keyword>
<proteinExistence type="predicted"/>
<keyword evidence="1" id="KW-1133">Transmembrane helix</keyword>
<dbReference type="RefSeq" id="WP_331787454.1">
    <property type="nucleotide sequence ID" value="NZ_JAVFKM010000009.1"/>
</dbReference>
<evidence type="ECO:0008006" key="4">
    <source>
        <dbReference type="Google" id="ProtNLM"/>
    </source>
</evidence>
<keyword evidence="1" id="KW-0472">Membrane</keyword>
<organism evidence="2 3">
    <name type="scientific">Streptomyces chrestomyceticus</name>
    <dbReference type="NCBI Taxonomy" id="68185"/>
    <lineage>
        <taxon>Bacteria</taxon>
        <taxon>Bacillati</taxon>
        <taxon>Actinomycetota</taxon>
        <taxon>Actinomycetes</taxon>
        <taxon>Kitasatosporales</taxon>
        <taxon>Streptomycetaceae</taxon>
        <taxon>Streptomyces</taxon>
    </lineage>
</organism>
<reference evidence="2 3" key="1">
    <citation type="submission" date="2023-08" db="EMBL/GenBank/DDBJ databases">
        <authorList>
            <person name="Sharma P."/>
            <person name="Verma V."/>
            <person name="Mohan M.K."/>
            <person name="Dubey A.K."/>
        </authorList>
    </citation>
    <scope>NUCLEOTIDE SEQUENCE [LARGE SCALE GENOMIC DNA]</scope>
    <source>
        <strain evidence="2 3">ADP4</strain>
    </source>
</reference>
<feature type="transmembrane region" description="Helical" evidence="1">
    <location>
        <begin position="79"/>
        <end position="100"/>
    </location>
</feature>
<dbReference type="EMBL" id="JAVFKM010000009">
    <property type="protein sequence ID" value="MEF3115223.1"/>
    <property type="molecule type" value="Genomic_DNA"/>
</dbReference>
<protein>
    <recommendedName>
        <fullName evidence="4">Integral membrane protein</fullName>
    </recommendedName>
</protein>
<comment type="caution">
    <text evidence="2">The sequence shown here is derived from an EMBL/GenBank/DDBJ whole genome shotgun (WGS) entry which is preliminary data.</text>
</comment>
<accession>A0ABU7WX25</accession>
<gene>
    <name evidence="2" type="ORF">RB636_18795</name>
</gene>
<evidence type="ECO:0000313" key="3">
    <source>
        <dbReference type="Proteomes" id="UP001348265"/>
    </source>
</evidence>
<evidence type="ECO:0000256" key="1">
    <source>
        <dbReference type="SAM" id="Phobius"/>
    </source>
</evidence>
<name>A0ABU7WX25_9ACTN</name>
<sequence length="157" mass="16313">MRSNMLFGGVYGTVLASALLAALQSEGTPFTPVYDALWVLVTAATAALAHGYAHHMSTHRGDSAGHRWYALGHRLIDEWPLVVASLPTVVLLLAAGGWGWPEGPTTAAGLALNATLLFGWGTAAALRMGYRRRGAALIGVADAALGLLIAVANALIK</sequence>
<evidence type="ECO:0000313" key="2">
    <source>
        <dbReference type="EMBL" id="MEF3115223.1"/>
    </source>
</evidence>
<feature type="transmembrane region" description="Helical" evidence="1">
    <location>
        <begin position="37"/>
        <end position="58"/>
    </location>
</feature>
<keyword evidence="1" id="KW-0812">Transmembrane</keyword>
<feature type="transmembrane region" description="Helical" evidence="1">
    <location>
        <begin position="106"/>
        <end position="126"/>
    </location>
</feature>